<organism evidence="2 3">
    <name type="scientific">Leersia perrieri</name>
    <dbReference type="NCBI Taxonomy" id="77586"/>
    <lineage>
        <taxon>Eukaryota</taxon>
        <taxon>Viridiplantae</taxon>
        <taxon>Streptophyta</taxon>
        <taxon>Embryophyta</taxon>
        <taxon>Tracheophyta</taxon>
        <taxon>Spermatophyta</taxon>
        <taxon>Magnoliopsida</taxon>
        <taxon>Liliopsida</taxon>
        <taxon>Poales</taxon>
        <taxon>Poaceae</taxon>
        <taxon>BOP clade</taxon>
        <taxon>Oryzoideae</taxon>
        <taxon>Oryzeae</taxon>
        <taxon>Oryzinae</taxon>
        <taxon>Leersia</taxon>
    </lineage>
</organism>
<keyword evidence="3" id="KW-1185">Reference proteome</keyword>
<dbReference type="EnsemblPlants" id="LPERR08G04360.1">
    <property type="protein sequence ID" value="LPERR08G04360.1"/>
    <property type="gene ID" value="LPERR08G04360"/>
</dbReference>
<dbReference type="Gramene" id="LPERR08G04360.1">
    <property type="protein sequence ID" value="LPERR08G04360.1"/>
    <property type="gene ID" value="LPERR08G04360"/>
</dbReference>
<sequence length="123" mass="12903">MEQKEELSIKEKSFKKGEAMASSSSSSLFSHPPSLLRHVVDGFAGYLAGLCHSLQNLKPATPATAVPKQEAEVDEATNTAPALSSEEPVAVQTVRSRAMARPQGPVLREANGGIGGSHHNVGV</sequence>
<dbReference type="Proteomes" id="UP000032180">
    <property type="component" value="Chromosome 8"/>
</dbReference>
<feature type="region of interest" description="Disordered" evidence="1">
    <location>
        <begin position="1"/>
        <end position="31"/>
    </location>
</feature>
<dbReference type="eggNOG" id="ENOG502R1WH">
    <property type="taxonomic scope" value="Eukaryota"/>
</dbReference>
<protein>
    <submittedName>
        <fullName evidence="2">Uncharacterized protein</fullName>
    </submittedName>
</protein>
<feature type="compositionally biased region" description="Basic and acidic residues" evidence="1">
    <location>
        <begin position="1"/>
        <end position="18"/>
    </location>
</feature>
<dbReference type="AlphaFoldDB" id="A0A0D9X4W6"/>
<evidence type="ECO:0000313" key="3">
    <source>
        <dbReference type="Proteomes" id="UP000032180"/>
    </source>
</evidence>
<reference evidence="3" key="2">
    <citation type="submission" date="2013-12" db="EMBL/GenBank/DDBJ databases">
        <authorList>
            <person name="Yu Y."/>
            <person name="Lee S."/>
            <person name="de Baynast K."/>
            <person name="Wissotski M."/>
            <person name="Liu L."/>
            <person name="Talag J."/>
            <person name="Goicoechea J."/>
            <person name="Angelova A."/>
            <person name="Jetty R."/>
            <person name="Kudrna D."/>
            <person name="Golser W."/>
            <person name="Rivera L."/>
            <person name="Zhang J."/>
            <person name="Wing R."/>
        </authorList>
    </citation>
    <scope>NUCLEOTIDE SEQUENCE</scope>
</reference>
<reference evidence="2 3" key="1">
    <citation type="submission" date="2012-08" db="EMBL/GenBank/DDBJ databases">
        <title>Oryza genome evolution.</title>
        <authorList>
            <person name="Wing R.A."/>
        </authorList>
    </citation>
    <scope>NUCLEOTIDE SEQUENCE</scope>
</reference>
<proteinExistence type="predicted"/>
<feature type="region of interest" description="Disordered" evidence="1">
    <location>
        <begin position="63"/>
        <end position="123"/>
    </location>
</feature>
<name>A0A0D9X4W6_9ORYZ</name>
<feature type="compositionally biased region" description="Low complexity" evidence="1">
    <location>
        <begin position="22"/>
        <end position="31"/>
    </location>
</feature>
<evidence type="ECO:0000313" key="2">
    <source>
        <dbReference type="EnsemblPlants" id="LPERR08G04360.1"/>
    </source>
</evidence>
<dbReference type="HOGENOM" id="CLU_167837_0_0_1"/>
<evidence type="ECO:0000256" key="1">
    <source>
        <dbReference type="SAM" id="MobiDB-lite"/>
    </source>
</evidence>
<accession>A0A0D9X4W6</accession>
<reference evidence="2" key="3">
    <citation type="submission" date="2015-04" db="UniProtKB">
        <authorList>
            <consortium name="EnsemblPlants"/>
        </authorList>
    </citation>
    <scope>IDENTIFICATION</scope>
</reference>